<dbReference type="AlphaFoldDB" id="A0A366EN12"/>
<dbReference type="EMBL" id="QNRK01000042">
    <property type="protein sequence ID" value="RBP03788.1"/>
    <property type="molecule type" value="Genomic_DNA"/>
</dbReference>
<dbReference type="Proteomes" id="UP000253529">
    <property type="component" value="Unassembled WGS sequence"/>
</dbReference>
<evidence type="ECO:0000313" key="3">
    <source>
        <dbReference type="Proteomes" id="UP000253529"/>
    </source>
</evidence>
<keyword evidence="1" id="KW-0472">Membrane</keyword>
<evidence type="ECO:0000313" key="2">
    <source>
        <dbReference type="EMBL" id="RBP03788.1"/>
    </source>
</evidence>
<sequence>MKYVTTGTVAGVLSFAAVLAGAFGKSALAAFLSDPHTAATVLTVAGGLGALVSGALAGVQAK</sequence>
<accession>A0A366EN12</accession>
<keyword evidence="1" id="KW-0812">Transmembrane</keyword>
<comment type="caution">
    <text evidence="2">The sequence shown here is derived from an EMBL/GenBank/DDBJ whole genome shotgun (WGS) entry which is preliminary data.</text>
</comment>
<keyword evidence="3" id="KW-1185">Reference proteome</keyword>
<gene>
    <name evidence="2" type="ORF">DFR50_14236</name>
</gene>
<feature type="transmembrane region" description="Helical" evidence="1">
    <location>
        <begin position="39"/>
        <end position="59"/>
    </location>
</feature>
<name>A0A366EN12_9HYPH</name>
<keyword evidence="1" id="KW-1133">Transmembrane helix</keyword>
<proteinExistence type="predicted"/>
<organism evidence="2 3">
    <name type="scientific">Roseiarcus fermentans</name>
    <dbReference type="NCBI Taxonomy" id="1473586"/>
    <lineage>
        <taxon>Bacteria</taxon>
        <taxon>Pseudomonadati</taxon>
        <taxon>Pseudomonadota</taxon>
        <taxon>Alphaproteobacteria</taxon>
        <taxon>Hyphomicrobiales</taxon>
        <taxon>Roseiarcaceae</taxon>
        <taxon>Roseiarcus</taxon>
    </lineage>
</organism>
<dbReference type="RefSeq" id="WP_113892506.1">
    <property type="nucleotide sequence ID" value="NZ_QNRK01000042.1"/>
</dbReference>
<evidence type="ECO:0000256" key="1">
    <source>
        <dbReference type="SAM" id="Phobius"/>
    </source>
</evidence>
<protein>
    <submittedName>
        <fullName evidence="2">Uncharacterized protein</fullName>
    </submittedName>
</protein>
<reference evidence="2 3" key="1">
    <citation type="submission" date="2018-06" db="EMBL/GenBank/DDBJ databases">
        <title>Genomic Encyclopedia of Type Strains, Phase IV (KMG-IV): sequencing the most valuable type-strain genomes for metagenomic binning, comparative biology and taxonomic classification.</title>
        <authorList>
            <person name="Goeker M."/>
        </authorList>
    </citation>
    <scope>NUCLEOTIDE SEQUENCE [LARGE SCALE GENOMIC DNA]</scope>
    <source>
        <strain evidence="2 3">DSM 24875</strain>
    </source>
</reference>